<evidence type="ECO:0000256" key="5">
    <source>
        <dbReference type="PIRSR" id="PIRSR000188-2"/>
    </source>
</evidence>
<proteinExistence type="inferred from homology"/>
<keyword evidence="3 5" id="KW-0520">NAD</keyword>
<dbReference type="SMART" id="SM00839">
    <property type="entry name" value="ELFV_dehydrog"/>
    <property type="match status" value="1"/>
</dbReference>
<dbReference type="CDD" id="cd01075">
    <property type="entry name" value="NAD_bind_Leu_Phe_Val_DH"/>
    <property type="match status" value="1"/>
</dbReference>
<accession>A0A545TXU7</accession>
<dbReference type="Proteomes" id="UP000315252">
    <property type="component" value="Unassembled WGS sequence"/>
</dbReference>
<dbReference type="PRINTS" id="PR00082">
    <property type="entry name" value="GLFDHDRGNASE"/>
</dbReference>
<name>A0A545TXU7_9PROT</name>
<dbReference type="Gene3D" id="3.40.50.720">
    <property type="entry name" value="NAD(P)-binding Rossmann-like Domain"/>
    <property type="match status" value="1"/>
</dbReference>
<evidence type="ECO:0000256" key="3">
    <source>
        <dbReference type="ARBA" id="ARBA00023027"/>
    </source>
</evidence>
<organism evidence="8 9">
    <name type="scientific">Denitrobaculum tricleocarpae</name>
    <dbReference type="NCBI Taxonomy" id="2591009"/>
    <lineage>
        <taxon>Bacteria</taxon>
        <taxon>Pseudomonadati</taxon>
        <taxon>Pseudomonadota</taxon>
        <taxon>Alphaproteobacteria</taxon>
        <taxon>Rhodospirillales</taxon>
        <taxon>Rhodospirillaceae</taxon>
        <taxon>Denitrobaculum</taxon>
    </lineage>
</organism>
<evidence type="ECO:0000256" key="2">
    <source>
        <dbReference type="ARBA" id="ARBA00023002"/>
    </source>
</evidence>
<evidence type="ECO:0000256" key="6">
    <source>
        <dbReference type="RuleBase" id="RU004417"/>
    </source>
</evidence>
<dbReference type="GO" id="GO:0000166">
    <property type="term" value="F:nucleotide binding"/>
    <property type="evidence" value="ECO:0007669"/>
    <property type="project" value="UniProtKB-KW"/>
</dbReference>
<dbReference type="AlphaFoldDB" id="A0A545TXU7"/>
<dbReference type="InterPro" id="IPR006096">
    <property type="entry name" value="Glu/Leu/Phe/Val/Trp_DH_C"/>
</dbReference>
<evidence type="ECO:0000256" key="1">
    <source>
        <dbReference type="ARBA" id="ARBA00006382"/>
    </source>
</evidence>
<dbReference type="Pfam" id="PF00208">
    <property type="entry name" value="ELFV_dehydrog"/>
    <property type="match status" value="2"/>
</dbReference>
<comment type="similarity">
    <text evidence="1 6">Belongs to the Glu/Leu/Phe/Val dehydrogenases family.</text>
</comment>
<feature type="domain" description="Glutamate/phenylalanine/leucine/valine/L-tryptophan dehydrogenase C-terminal" evidence="7">
    <location>
        <begin position="142"/>
        <end position="349"/>
    </location>
</feature>
<evidence type="ECO:0000313" key="9">
    <source>
        <dbReference type="Proteomes" id="UP000315252"/>
    </source>
</evidence>
<dbReference type="InterPro" id="IPR016211">
    <property type="entry name" value="Glu/Phe/Leu/Val/Trp_DH_bac/arc"/>
</dbReference>
<protein>
    <submittedName>
        <fullName evidence="8">Glu/Leu/Phe/Val dehydrogenase</fullName>
    </submittedName>
</protein>
<dbReference type="SUPFAM" id="SSF53223">
    <property type="entry name" value="Aminoacid dehydrogenase-like, N-terminal domain"/>
    <property type="match status" value="1"/>
</dbReference>
<keyword evidence="9" id="KW-1185">Reference proteome</keyword>
<feature type="binding site" evidence="5">
    <location>
        <begin position="178"/>
        <end position="183"/>
    </location>
    <ligand>
        <name>NAD(+)</name>
        <dbReference type="ChEBI" id="CHEBI:57540"/>
    </ligand>
</feature>
<feature type="active site" description="Proton donor/acceptor" evidence="4">
    <location>
        <position position="80"/>
    </location>
</feature>
<dbReference type="Gene3D" id="3.40.50.10860">
    <property type="entry name" value="Leucine Dehydrogenase, chain A, domain 1"/>
    <property type="match status" value="1"/>
</dbReference>
<gene>
    <name evidence="8" type="ORF">FKG95_07355</name>
</gene>
<dbReference type="InterPro" id="IPR036291">
    <property type="entry name" value="NAD(P)-bd_dom_sf"/>
</dbReference>
<dbReference type="InterPro" id="IPR006097">
    <property type="entry name" value="Glu/Leu/Phe/Val/Trp_DH_dimer"/>
</dbReference>
<evidence type="ECO:0000313" key="8">
    <source>
        <dbReference type="EMBL" id="TQV82043.1"/>
    </source>
</evidence>
<reference evidence="8 9" key="1">
    <citation type="submission" date="2019-06" db="EMBL/GenBank/DDBJ databases">
        <title>Whole genome sequence for Rhodospirillaceae sp. R148.</title>
        <authorList>
            <person name="Wang G."/>
        </authorList>
    </citation>
    <scope>NUCLEOTIDE SEQUENCE [LARGE SCALE GENOMIC DNA]</scope>
    <source>
        <strain evidence="8 9">R148</strain>
    </source>
</reference>
<dbReference type="RefSeq" id="WP_142895674.1">
    <property type="nucleotide sequence ID" value="NZ_ML660053.1"/>
</dbReference>
<keyword evidence="2 6" id="KW-0560">Oxidoreductase</keyword>
<evidence type="ECO:0000256" key="4">
    <source>
        <dbReference type="PIRSR" id="PIRSR000188-1"/>
    </source>
</evidence>
<dbReference type="PIRSF" id="PIRSF000188">
    <property type="entry name" value="Phe_leu_dh"/>
    <property type="match status" value="1"/>
</dbReference>
<dbReference type="PANTHER" id="PTHR42722:SF1">
    <property type="entry name" value="VALINE DEHYDROGENASE"/>
    <property type="match status" value="1"/>
</dbReference>
<evidence type="ECO:0000259" key="7">
    <source>
        <dbReference type="SMART" id="SM00839"/>
    </source>
</evidence>
<sequence>MTPFSHPEFDGHEEIAFCNDTESGLKAIIAIHNTNRGPALGGCRMWPYESDDEALTDALRLSRGMTYKSALAGLDMGGGKSVIIGDAKTMKSEALFRAMGRFVDSLGGRYSIAEDVGISVADVQTMAQETEFVAGTPERGAGDPSPSTAYGVYMGIRAAVAQRLNRASVSGITVAVQGLGSVGWNLCKYLADDGAKLIVTDIDQVAVARAVKSFGAVAVAPDAIYGVEADVFAPCALGAVINDETLKVLQTPIVAGSSNNQLAEPRHGTELHKRGILYAPDYVINAGGVINISHEGPAYDQERAFAHVAKIHDTLTEIFKRSAASGVPTFQAADRLAEERFQRVSLASSAA</sequence>
<comment type="caution">
    <text evidence="8">The sequence shown here is derived from an EMBL/GenBank/DDBJ whole genome shotgun (WGS) entry which is preliminary data.</text>
</comment>
<dbReference type="EMBL" id="VHSH01000002">
    <property type="protein sequence ID" value="TQV82043.1"/>
    <property type="molecule type" value="Genomic_DNA"/>
</dbReference>
<dbReference type="GO" id="GO:0006520">
    <property type="term" value="P:amino acid metabolic process"/>
    <property type="evidence" value="ECO:0007669"/>
    <property type="project" value="InterPro"/>
</dbReference>
<dbReference type="PANTHER" id="PTHR42722">
    <property type="entry name" value="LEUCINE DEHYDROGENASE"/>
    <property type="match status" value="1"/>
</dbReference>
<dbReference type="FunFam" id="3.40.50.10860:FF:000010">
    <property type="entry name" value="Leucine dehydrogenase"/>
    <property type="match status" value="1"/>
</dbReference>
<dbReference type="SUPFAM" id="SSF51735">
    <property type="entry name" value="NAD(P)-binding Rossmann-fold domains"/>
    <property type="match status" value="1"/>
</dbReference>
<dbReference type="Pfam" id="PF02812">
    <property type="entry name" value="ELFV_dehydrog_N"/>
    <property type="match status" value="1"/>
</dbReference>
<keyword evidence="5" id="KW-0547">Nucleotide-binding</keyword>
<dbReference type="InterPro" id="IPR046346">
    <property type="entry name" value="Aminoacid_DH-like_N_sf"/>
</dbReference>
<dbReference type="GO" id="GO:0016639">
    <property type="term" value="F:oxidoreductase activity, acting on the CH-NH2 group of donors, NAD or NADP as acceptor"/>
    <property type="evidence" value="ECO:0007669"/>
    <property type="project" value="InterPro"/>
</dbReference>
<dbReference type="OrthoDB" id="9803297at2"/>
<dbReference type="InterPro" id="IPR006095">
    <property type="entry name" value="Glu/Leu/Phe/Val/Trp_DH"/>
</dbReference>